<evidence type="ECO:0000256" key="8">
    <source>
        <dbReference type="ARBA" id="ARBA00022833"/>
    </source>
</evidence>
<dbReference type="Pfam" id="PF02163">
    <property type="entry name" value="Peptidase_M50"/>
    <property type="match status" value="2"/>
</dbReference>
<organism evidence="14 15">
    <name type="scientific">Celeribacter ethanolicus</name>
    <dbReference type="NCBI Taxonomy" id="1758178"/>
    <lineage>
        <taxon>Bacteria</taxon>
        <taxon>Pseudomonadati</taxon>
        <taxon>Pseudomonadota</taxon>
        <taxon>Alphaproteobacteria</taxon>
        <taxon>Rhodobacterales</taxon>
        <taxon>Roseobacteraceae</taxon>
        <taxon>Celeribacter</taxon>
    </lineage>
</organism>
<evidence type="ECO:0000313" key="14">
    <source>
        <dbReference type="EMBL" id="ATG46371.1"/>
    </source>
</evidence>
<accession>A0A291G856</accession>
<evidence type="ECO:0000256" key="2">
    <source>
        <dbReference type="ARBA" id="ARBA00004141"/>
    </source>
</evidence>
<evidence type="ECO:0000256" key="11">
    <source>
        <dbReference type="ARBA" id="ARBA00023136"/>
    </source>
</evidence>
<evidence type="ECO:0000256" key="5">
    <source>
        <dbReference type="ARBA" id="ARBA00022692"/>
    </source>
</evidence>
<gene>
    <name evidence="14" type="ORF">CEW89_01575</name>
</gene>
<dbReference type="GO" id="GO:0008237">
    <property type="term" value="F:metallopeptidase activity"/>
    <property type="evidence" value="ECO:0007669"/>
    <property type="project" value="UniProtKB-KW"/>
</dbReference>
<comment type="subcellular location">
    <subcellularLocation>
        <location evidence="2">Membrane</location>
        <topology evidence="2">Multi-pass membrane protein</topology>
    </subcellularLocation>
</comment>
<evidence type="ECO:0000256" key="1">
    <source>
        <dbReference type="ARBA" id="ARBA00001947"/>
    </source>
</evidence>
<keyword evidence="7" id="KW-0378">Hydrolase</keyword>
<sequence>MFRDQQAIFEFRGPWGVPVRIGSSILLMFLLFLSTTGSATDLLYDLAFIAMLIGSVFLHEMGHAWGALVQRIPVRSVTIHGFGGYCQQARAATPRESELIVAMGPIVTLTLWAVSRLVANAMWGAGREYDHVLWFFETMAWLNGYLAIFNLLPIAPLDGGKLFELILLRFMRGTTASRVTGYVGIAGLALMIPYLVLGMHMYIFVLFFVPAILENWNRMRGQVY</sequence>
<dbReference type="GO" id="GO:0046872">
    <property type="term" value="F:metal ion binding"/>
    <property type="evidence" value="ECO:0007669"/>
    <property type="project" value="UniProtKB-KW"/>
</dbReference>
<dbReference type="PANTHER" id="PTHR39188">
    <property type="entry name" value="MEMBRANE-ASSOCIATED ZINC METALLOPROTEASE M50B"/>
    <property type="match status" value="1"/>
</dbReference>
<dbReference type="EMBL" id="CP022196">
    <property type="protein sequence ID" value="ATG46371.1"/>
    <property type="molecule type" value="Genomic_DNA"/>
</dbReference>
<reference evidence="14 15" key="1">
    <citation type="submission" date="2017-06" db="EMBL/GenBank/DDBJ databases">
        <title>Celeribacter sp. TSPH2 complete genome sequence.</title>
        <authorList>
            <person name="Woo J.-H."/>
            <person name="Kim H.-S."/>
        </authorList>
    </citation>
    <scope>NUCLEOTIDE SEQUENCE [LARGE SCALE GENOMIC DNA]</scope>
    <source>
        <strain evidence="14 15">TSPH2</strain>
    </source>
</reference>
<keyword evidence="4" id="KW-0645">Protease</keyword>
<keyword evidence="5 12" id="KW-0812">Transmembrane</keyword>
<evidence type="ECO:0000256" key="6">
    <source>
        <dbReference type="ARBA" id="ARBA00022723"/>
    </source>
</evidence>
<feature type="domain" description="Peptidase M50" evidence="13">
    <location>
        <begin position="132"/>
        <end position="192"/>
    </location>
</feature>
<keyword evidence="6" id="KW-0479">Metal-binding</keyword>
<keyword evidence="15" id="KW-1185">Reference proteome</keyword>
<comment type="similarity">
    <text evidence="3">Belongs to the peptidase M50B family.</text>
</comment>
<keyword evidence="8" id="KW-0862">Zinc</keyword>
<evidence type="ECO:0000256" key="9">
    <source>
        <dbReference type="ARBA" id="ARBA00022989"/>
    </source>
</evidence>
<feature type="transmembrane region" description="Helical" evidence="12">
    <location>
        <begin position="46"/>
        <end position="68"/>
    </location>
</feature>
<feature type="transmembrane region" description="Helical" evidence="12">
    <location>
        <begin position="21"/>
        <end position="40"/>
    </location>
</feature>
<evidence type="ECO:0000256" key="4">
    <source>
        <dbReference type="ARBA" id="ARBA00022670"/>
    </source>
</evidence>
<dbReference type="GO" id="GO:0006508">
    <property type="term" value="P:proteolysis"/>
    <property type="evidence" value="ECO:0007669"/>
    <property type="project" value="UniProtKB-KW"/>
</dbReference>
<dbReference type="RefSeq" id="WP_096804656.1">
    <property type="nucleotide sequence ID" value="NZ_CP022196.1"/>
</dbReference>
<keyword evidence="9 12" id="KW-1133">Transmembrane helix</keyword>
<feature type="domain" description="Peptidase M50" evidence="13">
    <location>
        <begin position="47"/>
        <end position="119"/>
    </location>
</feature>
<dbReference type="OrthoDB" id="9781963at2"/>
<evidence type="ECO:0000256" key="7">
    <source>
        <dbReference type="ARBA" id="ARBA00022801"/>
    </source>
</evidence>
<keyword evidence="10" id="KW-0482">Metalloprotease</keyword>
<dbReference type="PANTHER" id="PTHR39188:SF3">
    <property type="entry name" value="STAGE IV SPORULATION PROTEIN FB"/>
    <property type="match status" value="1"/>
</dbReference>
<evidence type="ECO:0000256" key="3">
    <source>
        <dbReference type="ARBA" id="ARBA00007931"/>
    </source>
</evidence>
<dbReference type="KEGG" id="ceh:CEW89_01575"/>
<evidence type="ECO:0000259" key="13">
    <source>
        <dbReference type="Pfam" id="PF02163"/>
    </source>
</evidence>
<dbReference type="STRING" id="1758178.GCA_001550095_01559"/>
<evidence type="ECO:0000256" key="12">
    <source>
        <dbReference type="SAM" id="Phobius"/>
    </source>
</evidence>
<protein>
    <recommendedName>
        <fullName evidence="13">Peptidase M50 domain-containing protein</fullName>
    </recommendedName>
</protein>
<dbReference type="Proteomes" id="UP000217935">
    <property type="component" value="Chromosome"/>
</dbReference>
<feature type="transmembrane region" description="Helical" evidence="12">
    <location>
        <begin position="179"/>
        <end position="209"/>
    </location>
</feature>
<keyword evidence="11 12" id="KW-0472">Membrane</keyword>
<proteinExistence type="inferred from homology"/>
<feature type="transmembrane region" description="Helical" evidence="12">
    <location>
        <begin position="139"/>
        <end position="158"/>
    </location>
</feature>
<evidence type="ECO:0000256" key="10">
    <source>
        <dbReference type="ARBA" id="ARBA00023049"/>
    </source>
</evidence>
<evidence type="ECO:0000313" key="15">
    <source>
        <dbReference type="Proteomes" id="UP000217935"/>
    </source>
</evidence>
<dbReference type="GO" id="GO:0016020">
    <property type="term" value="C:membrane"/>
    <property type="evidence" value="ECO:0007669"/>
    <property type="project" value="UniProtKB-SubCell"/>
</dbReference>
<name>A0A291G856_9RHOB</name>
<dbReference type="AlphaFoldDB" id="A0A291G856"/>
<comment type="cofactor">
    <cofactor evidence="1">
        <name>Zn(2+)</name>
        <dbReference type="ChEBI" id="CHEBI:29105"/>
    </cofactor>
</comment>
<dbReference type="InterPro" id="IPR008915">
    <property type="entry name" value="Peptidase_M50"/>
</dbReference>